<dbReference type="RefSeq" id="WP_279674340.1">
    <property type="nucleotide sequence ID" value="NZ_CP122566.1"/>
</dbReference>
<reference evidence="1 2" key="1">
    <citation type="submission" date="2023-03" db="EMBL/GenBank/DDBJ databases">
        <title>Complete genome sequences of several Auritidibacter ignavus strains isolated from ear infections.</title>
        <authorList>
            <person name="Baehr T."/>
            <person name="Baumhoegger A.M."/>
        </authorList>
    </citation>
    <scope>NUCLEOTIDE SEQUENCE [LARGE SCALE GENOMIC DNA]</scope>
    <source>
        <strain evidence="1 2">BABAE-6</strain>
    </source>
</reference>
<dbReference type="Proteomes" id="UP001224674">
    <property type="component" value="Chromosome"/>
</dbReference>
<evidence type="ECO:0000313" key="2">
    <source>
        <dbReference type="Proteomes" id="UP001224674"/>
    </source>
</evidence>
<evidence type="ECO:0000313" key="1">
    <source>
        <dbReference type="EMBL" id="WGH92095.1"/>
    </source>
</evidence>
<dbReference type="AlphaFoldDB" id="A0AAJ6AL65"/>
<name>A0AAJ6AL65_9MICC</name>
<keyword evidence="2" id="KW-1185">Reference proteome</keyword>
<evidence type="ECO:0008006" key="3">
    <source>
        <dbReference type="Google" id="ProtNLM"/>
    </source>
</evidence>
<dbReference type="EMBL" id="CP122566">
    <property type="protein sequence ID" value="WGH92095.1"/>
    <property type="molecule type" value="Genomic_DNA"/>
</dbReference>
<proteinExistence type="predicted"/>
<sequence length="112" mass="12350">MSSRFFTKEVRGAIERGVTEGLNAGAYHLLQETVPRTPKESGALRSSLQVAEAEIGFPVAVVYSDSVYANWQHENMGAHHTVGQAKFLESAANDERRRIAEIINQQIRGHAS</sequence>
<protein>
    <recommendedName>
        <fullName evidence="3">HK97 gp10 family phage protein</fullName>
    </recommendedName>
</protein>
<organism evidence="1 2">
    <name type="scientific">Auritidibacter ignavus</name>
    <dbReference type="NCBI Taxonomy" id="678932"/>
    <lineage>
        <taxon>Bacteria</taxon>
        <taxon>Bacillati</taxon>
        <taxon>Actinomycetota</taxon>
        <taxon>Actinomycetes</taxon>
        <taxon>Micrococcales</taxon>
        <taxon>Micrococcaceae</taxon>
        <taxon>Auritidibacter</taxon>
    </lineage>
</organism>
<accession>A0AAJ6AL65</accession>
<gene>
    <name evidence="1" type="ORF">QDX21_07065</name>
</gene>